<keyword evidence="2" id="KW-1185">Reference proteome</keyword>
<dbReference type="EMBL" id="JBHULX010000017">
    <property type="protein sequence ID" value="MFD2591168.1"/>
    <property type="molecule type" value="Genomic_DNA"/>
</dbReference>
<name>A0ABW5N9C3_9FLAO</name>
<dbReference type="RefSeq" id="WP_176029163.1">
    <property type="nucleotide sequence ID" value="NZ_JBHSJV010000001.1"/>
</dbReference>
<accession>A0ABW5N9C3</accession>
<evidence type="ECO:0000313" key="2">
    <source>
        <dbReference type="Proteomes" id="UP001597459"/>
    </source>
</evidence>
<protein>
    <submittedName>
        <fullName evidence="1">Uncharacterized protein</fullName>
    </submittedName>
</protein>
<proteinExistence type="predicted"/>
<gene>
    <name evidence="1" type="ORF">ACFSTE_10050</name>
</gene>
<reference evidence="2" key="1">
    <citation type="journal article" date="2019" name="Int. J. Syst. Evol. Microbiol.">
        <title>The Global Catalogue of Microorganisms (GCM) 10K type strain sequencing project: providing services to taxonomists for standard genome sequencing and annotation.</title>
        <authorList>
            <consortium name="The Broad Institute Genomics Platform"/>
            <consortium name="The Broad Institute Genome Sequencing Center for Infectious Disease"/>
            <person name="Wu L."/>
            <person name="Ma J."/>
        </authorList>
    </citation>
    <scope>NUCLEOTIDE SEQUENCE [LARGE SCALE GENOMIC DNA]</scope>
    <source>
        <strain evidence="2">KCTC 42423</strain>
    </source>
</reference>
<sequence length="88" mass="9813">MANKRELKKNINDALGEIIYHVEEWERNNPGKNTEAGEAIIDEAIDVFDSLIPKVNARKIENPSAHFKAVKGELETAAVSLIEKLNSL</sequence>
<comment type="caution">
    <text evidence="1">The sequence shown here is derived from an EMBL/GenBank/DDBJ whole genome shotgun (WGS) entry which is preliminary data.</text>
</comment>
<evidence type="ECO:0000313" key="1">
    <source>
        <dbReference type="EMBL" id="MFD2591168.1"/>
    </source>
</evidence>
<organism evidence="1 2">
    <name type="scientific">Aquimarina hainanensis</name>
    <dbReference type="NCBI Taxonomy" id="1578017"/>
    <lineage>
        <taxon>Bacteria</taxon>
        <taxon>Pseudomonadati</taxon>
        <taxon>Bacteroidota</taxon>
        <taxon>Flavobacteriia</taxon>
        <taxon>Flavobacteriales</taxon>
        <taxon>Flavobacteriaceae</taxon>
        <taxon>Aquimarina</taxon>
    </lineage>
</organism>
<dbReference type="Proteomes" id="UP001597459">
    <property type="component" value="Unassembled WGS sequence"/>
</dbReference>